<dbReference type="OrthoDB" id="663225at2"/>
<feature type="transmembrane region" description="Helical" evidence="1">
    <location>
        <begin position="160"/>
        <end position="178"/>
    </location>
</feature>
<dbReference type="KEGG" id="psez:HME7025_01215"/>
<evidence type="ECO:0000256" key="1">
    <source>
        <dbReference type="SAM" id="Phobius"/>
    </source>
</evidence>
<feature type="transmembrane region" description="Helical" evidence="1">
    <location>
        <begin position="128"/>
        <end position="145"/>
    </location>
</feature>
<gene>
    <name evidence="2" type="ORF">HME7025_01215</name>
</gene>
<accession>A0A2S2DWA9</accession>
<name>A0A2S2DWA9_9BACT</name>
<evidence type="ECO:0000313" key="3">
    <source>
        <dbReference type="Proteomes" id="UP000245468"/>
    </source>
</evidence>
<keyword evidence="1" id="KW-0812">Transmembrane</keyword>
<keyword evidence="1" id="KW-1133">Transmembrane helix</keyword>
<dbReference type="EMBL" id="CP029346">
    <property type="protein sequence ID" value="AWL09077.1"/>
    <property type="molecule type" value="Genomic_DNA"/>
</dbReference>
<keyword evidence="1" id="KW-0472">Membrane</keyword>
<organism evidence="2 3">
    <name type="scientific">Aquirufa nivalisilvae</name>
    <dbReference type="NCBI Taxonomy" id="2516557"/>
    <lineage>
        <taxon>Bacteria</taxon>
        <taxon>Pseudomonadati</taxon>
        <taxon>Bacteroidota</taxon>
        <taxon>Cytophagia</taxon>
        <taxon>Cytophagales</taxon>
        <taxon>Flectobacillaceae</taxon>
        <taxon>Aquirufa</taxon>
    </lineage>
</organism>
<feature type="transmembrane region" description="Helical" evidence="1">
    <location>
        <begin position="99"/>
        <end position="116"/>
    </location>
</feature>
<keyword evidence="3" id="KW-1185">Reference proteome</keyword>
<evidence type="ECO:0000313" key="2">
    <source>
        <dbReference type="EMBL" id="AWL09077.1"/>
    </source>
</evidence>
<protein>
    <submittedName>
        <fullName evidence="2">Uncharacterized protein</fullName>
    </submittedName>
</protein>
<dbReference type="RefSeq" id="WP_109322783.1">
    <property type="nucleotide sequence ID" value="NZ_CP029346.1"/>
</dbReference>
<sequence length="183" mass="21139">MKKTINGAIVGGLIIFFWQAASHVAFNLHEPSQMYTANQDSVMISLNKHLKKEGGYILPRMENEQNMAQAEEFAKKVTGKPWARVQYYTNYQISMQDNMIRGLIVDIFLVLLVVYLIKQLKTPKMRDILGLCLIIAVIVFTNSPYTQHIWYPVFDLRAELIDLIISWGLCGLWLGWYLPRKAE</sequence>
<proteinExistence type="predicted"/>
<dbReference type="Proteomes" id="UP000245468">
    <property type="component" value="Chromosome"/>
</dbReference>
<reference evidence="3" key="1">
    <citation type="submission" date="2018-05" db="EMBL/GenBank/DDBJ databases">
        <title>Pseudarcicella sp. HME7025 Genome sequencing and assembly.</title>
        <authorList>
            <person name="Kim H."/>
            <person name="Kang H."/>
            <person name="Joh K."/>
        </authorList>
    </citation>
    <scope>NUCLEOTIDE SEQUENCE [LARGE SCALE GENOMIC DNA]</scope>
    <source>
        <strain evidence="3">HME7025</strain>
    </source>
</reference>
<dbReference type="AlphaFoldDB" id="A0A2S2DWA9"/>